<keyword evidence="2" id="KW-1185">Reference proteome</keyword>
<evidence type="ECO:0000313" key="1">
    <source>
        <dbReference type="EMBL" id="QZE13791.1"/>
    </source>
</evidence>
<accession>A0AC61NE54</accession>
<proteinExistence type="predicted"/>
<gene>
    <name evidence="1" type="ORF">K4L44_14685</name>
</gene>
<protein>
    <submittedName>
        <fullName evidence="1">Uncharacterized protein</fullName>
    </submittedName>
</protein>
<name>A0AC61NE54_9BACT</name>
<dbReference type="EMBL" id="CP081303">
    <property type="protein sequence ID" value="QZE13791.1"/>
    <property type="molecule type" value="Genomic_DNA"/>
</dbReference>
<sequence length="922" mass="105802">MNKRSLGLVGVLMVISLIISWFVFSKANQYIGTNTFNALPNDSPVILHIDNLLGFSGKLEDSELWCSFVKLPGGHHIDKKVSVVDSLLINNQTARTLFKGRPLFLSINKIGKSDISIQGTFGLKSTSELRQVKSILHASIEKSKLRLEKSRYNGYPIWTLVDDQDNEILYISFNHGLFIFSDHGIFLEQMIRQLIREDHTNEMSFAPFTSSNKHHDIQIFFNHKNTNTLFSLAFCGPFQKGLLRTKNFAHVTKLQTKIGNNSIHFEGTSIAEANQRDLISILDGQKPQRSLMLRYLPATTSYISTVRISDKSMFDENYKRYLIKNRLYDRLLLKQAVVKKKYGFGPYEIFKKVLGHEFGVLYTQSNQLDMSQNRFFWMDVEDVEKTKMLLHQISKKIQKIGGRKDFKIEPTVYTLLSGKKVSVYRSPDSQFGGHVLGYLFGSVDTKYYSFYKNSILFASSPDALVCLMEECHTSEKLIDTETYRTYVNSVDNYSNFSLFMRPRKFIPFWKNNIHKGTYNSLKRNDKTLMKFTSMGWTISCSHGAVHHEGTLNFDPEYCDEPSKIWSTKLDTTFNGKLFSVSDHRVKNDYRILAQDVENSMYMLSSSGETIWKKRLDGPILGKVQMVDLYRNGKVQYLFNSKDKVYLIDVNGADIENFPISLKIPASSGLTLVDYDRGVKKRIFVPTVQPSISVYSLKGRSVEGWVTQPLSSNIVGPVQHFEVAKKDYIVYSDREKTYLVDRRGRIRNDAIFYFPRSPRNKFFLENDIQNLSTHLVTSDKYGKLYRLFFDGSVRSMDIKQCASNHRFIKSDINLDGAMEYLYLELNEVSFISEKGVCTIRQKIKLSSNNIVKIVNFSPNSLKLGILDLERRKIHLLNQDGTELTGFPLMGMMNFVVGKHGPKNMSLDIVSSDGNGNIFKYEVN</sequence>
<organism evidence="1 2">
    <name type="scientific">Halosquirtibacter laminarini</name>
    <dbReference type="NCBI Taxonomy" id="3374600"/>
    <lineage>
        <taxon>Bacteria</taxon>
        <taxon>Pseudomonadati</taxon>
        <taxon>Bacteroidota</taxon>
        <taxon>Bacteroidia</taxon>
        <taxon>Marinilabiliales</taxon>
        <taxon>Prolixibacteraceae</taxon>
        <taxon>Halosquirtibacter</taxon>
    </lineage>
</organism>
<reference evidence="1" key="1">
    <citation type="submission" date="2021-08" db="EMBL/GenBank/DDBJ databases">
        <title>Novel anaerobic bacterium isolated from sea squirt in East Sea, Republic of Korea.</title>
        <authorList>
            <person name="Nguyen T.H."/>
            <person name="Li Z."/>
            <person name="Lee Y.-J."/>
            <person name="Ko J."/>
            <person name="Kim S.-G."/>
        </authorList>
    </citation>
    <scope>NUCLEOTIDE SEQUENCE</scope>
    <source>
        <strain evidence="1">KCTC 25031</strain>
    </source>
</reference>
<dbReference type="Proteomes" id="UP000826212">
    <property type="component" value="Chromosome"/>
</dbReference>
<evidence type="ECO:0000313" key="2">
    <source>
        <dbReference type="Proteomes" id="UP000826212"/>
    </source>
</evidence>